<dbReference type="EMBL" id="JAJBZG010000002">
    <property type="protein sequence ID" value="MCB7480619.1"/>
    <property type="molecule type" value="Genomic_DNA"/>
</dbReference>
<evidence type="ECO:0000313" key="2">
    <source>
        <dbReference type="Proteomes" id="UP001139414"/>
    </source>
</evidence>
<dbReference type="InterPro" id="IPR050793">
    <property type="entry name" value="CMP-NeuNAc_synthase"/>
</dbReference>
<sequence length="233" mass="26812">MSIAVFLPTRKGSERVKNKNTRKFSGYDGGLLELKLKQLSTLNVDEVILSTNDEQSIEIAKKIMPVFPRLKIDIRPDFLASSNTNLSDLIKYAADLTTSDNILWTHVTSPMVSTSVYKDCIKTYINALNNGYDSLMSVTTIQNFLWDIQSNDIINRIGDERWPKTQNLKKIYELNSAVFISPIEIYRTKIDRVGANPYLYEMDKITSVDVDWKRDFKLAEAIFQSFNQEKFED</sequence>
<reference evidence="1" key="1">
    <citation type="submission" date="2021-10" db="EMBL/GenBank/DDBJ databases">
        <title>Gramella sp. ASW11-100T, isolated from marine sediment.</title>
        <authorList>
            <person name="Xia C."/>
        </authorList>
    </citation>
    <scope>NUCLEOTIDE SEQUENCE</scope>
    <source>
        <strain evidence="1">ASW11-100</strain>
    </source>
</reference>
<dbReference type="InterPro" id="IPR003329">
    <property type="entry name" value="Cytidylyl_trans"/>
</dbReference>
<dbReference type="Gene3D" id="3.90.550.10">
    <property type="entry name" value="Spore Coat Polysaccharide Biosynthesis Protein SpsA, Chain A"/>
    <property type="match status" value="1"/>
</dbReference>
<keyword evidence="2" id="KW-1185">Reference proteome</keyword>
<accession>A0A9X1RWX4</accession>
<comment type="caution">
    <text evidence="1">The sequence shown here is derived from an EMBL/GenBank/DDBJ whole genome shotgun (WGS) entry which is preliminary data.</text>
</comment>
<dbReference type="InterPro" id="IPR029044">
    <property type="entry name" value="Nucleotide-diphossugar_trans"/>
</dbReference>
<dbReference type="PANTHER" id="PTHR21485">
    <property type="entry name" value="HAD SUPERFAMILY MEMBERS CMAS AND KDSC"/>
    <property type="match status" value="1"/>
</dbReference>
<dbReference type="Pfam" id="PF02348">
    <property type="entry name" value="CTP_transf_3"/>
    <property type="match status" value="1"/>
</dbReference>
<proteinExistence type="predicted"/>
<dbReference type="Proteomes" id="UP001139414">
    <property type="component" value="Unassembled WGS sequence"/>
</dbReference>
<dbReference type="RefSeq" id="WP_229338802.1">
    <property type="nucleotide sequence ID" value="NZ_JAJBZG010000002.1"/>
</dbReference>
<protein>
    <recommendedName>
        <fullName evidence="3">N-acylneuraminate cytidylyltransferase</fullName>
    </recommendedName>
</protein>
<evidence type="ECO:0008006" key="3">
    <source>
        <dbReference type="Google" id="ProtNLM"/>
    </source>
</evidence>
<dbReference type="PANTHER" id="PTHR21485:SF6">
    <property type="entry name" value="N-ACYLNEURAMINATE CYTIDYLYLTRANSFERASE-RELATED"/>
    <property type="match status" value="1"/>
</dbReference>
<evidence type="ECO:0000313" key="1">
    <source>
        <dbReference type="EMBL" id="MCB7480619.1"/>
    </source>
</evidence>
<dbReference type="SUPFAM" id="SSF53448">
    <property type="entry name" value="Nucleotide-diphospho-sugar transferases"/>
    <property type="match status" value="1"/>
</dbReference>
<dbReference type="AlphaFoldDB" id="A0A9X1RWX4"/>
<name>A0A9X1RWX4_9FLAO</name>
<gene>
    <name evidence="1" type="ORF">LGQ90_05010</name>
</gene>
<dbReference type="GO" id="GO:0008781">
    <property type="term" value="F:N-acylneuraminate cytidylyltransferase activity"/>
    <property type="evidence" value="ECO:0007669"/>
    <property type="project" value="TreeGrafter"/>
</dbReference>
<organism evidence="1 2">
    <name type="scientific">Christiangramia sediminis</name>
    <dbReference type="NCBI Taxonomy" id="2881336"/>
    <lineage>
        <taxon>Bacteria</taxon>
        <taxon>Pseudomonadati</taxon>
        <taxon>Bacteroidota</taxon>
        <taxon>Flavobacteriia</taxon>
        <taxon>Flavobacteriales</taxon>
        <taxon>Flavobacteriaceae</taxon>
        <taxon>Christiangramia</taxon>
    </lineage>
</organism>